<feature type="compositionally biased region" description="Polar residues" evidence="1">
    <location>
        <begin position="439"/>
        <end position="473"/>
    </location>
</feature>
<feature type="compositionally biased region" description="Polar residues" evidence="1">
    <location>
        <begin position="95"/>
        <end position="110"/>
    </location>
</feature>
<feature type="region of interest" description="Disordered" evidence="1">
    <location>
        <begin position="1"/>
        <end position="110"/>
    </location>
</feature>
<reference evidence="2 3" key="1">
    <citation type="journal article" date="2019" name="Nat. Ecol. Evol.">
        <title>Megaphylogeny resolves global patterns of mushroom evolution.</title>
        <authorList>
            <person name="Varga T."/>
            <person name="Krizsan K."/>
            <person name="Foldi C."/>
            <person name="Dima B."/>
            <person name="Sanchez-Garcia M."/>
            <person name="Sanchez-Ramirez S."/>
            <person name="Szollosi G.J."/>
            <person name="Szarkandi J.G."/>
            <person name="Papp V."/>
            <person name="Albert L."/>
            <person name="Andreopoulos W."/>
            <person name="Angelini C."/>
            <person name="Antonin V."/>
            <person name="Barry K.W."/>
            <person name="Bougher N.L."/>
            <person name="Buchanan P."/>
            <person name="Buyck B."/>
            <person name="Bense V."/>
            <person name="Catcheside P."/>
            <person name="Chovatia M."/>
            <person name="Cooper J."/>
            <person name="Damon W."/>
            <person name="Desjardin D."/>
            <person name="Finy P."/>
            <person name="Geml J."/>
            <person name="Haridas S."/>
            <person name="Hughes K."/>
            <person name="Justo A."/>
            <person name="Karasinski D."/>
            <person name="Kautmanova I."/>
            <person name="Kiss B."/>
            <person name="Kocsube S."/>
            <person name="Kotiranta H."/>
            <person name="LaButti K.M."/>
            <person name="Lechner B.E."/>
            <person name="Liimatainen K."/>
            <person name="Lipzen A."/>
            <person name="Lukacs Z."/>
            <person name="Mihaltcheva S."/>
            <person name="Morgado L.N."/>
            <person name="Niskanen T."/>
            <person name="Noordeloos M.E."/>
            <person name="Ohm R.A."/>
            <person name="Ortiz-Santana B."/>
            <person name="Ovrebo C."/>
            <person name="Racz N."/>
            <person name="Riley R."/>
            <person name="Savchenko A."/>
            <person name="Shiryaev A."/>
            <person name="Soop K."/>
            <person name="Spirin V."/>
            <person name="Szebenyi C."/>
            <person name="Tomsovsky M."/>
            <person name="Tulloss R.E."/>
            <person name="Uehling J."/>
            <person name="Grigoriev I.V."/>
            <person name="Vagvolgyi C."/>
            <person name="Papp T."/>
            <person name="Martin F.M."/>
            <person name="Miettinen O."/>
            <person name="Hibbett D.S."/>
            <person name="Nagy L.G."/>
        </authorList>
    </citation>
    <scope>NUCLEOTIDE SEQUENCE [LARGE SCALE GENOMIC DNA]</scope>
    <source>
        <strain evidence="2 3">CBS 309.79</strain>
    </source>
</reference>
<feature type="compositionally biased region" description="Low complexity" evidence="1">
    <location>
        <begin position="195"/>
        <end position="221"/>
    </location>
</feature>
<proteinExistence type="predicted"/>
<feature type="compositionally biased region" description="Low complexity" evidence="1">
    <location>
        <begin position="1"/>
        <end position="12"/>
    </location>
</feature>
<name>A0A5C3R0E8_9AGAR</name>
<evidence type="ECO:0000256" key="1">
    <source>
        <dbReference type="SAM" id="MobiDB-lite"/>
    </source>
</evidence>
<feature type="compositionally biased region" description="Low complexity" evidence="1">
    <location>
        <begin position="237"/>
        <end position="250"/>
    </location>
</feature>
<feature type="compositionally biased region" description="Low complexity" evidence="1">
    <location>
        <begin position="485"/>
        <end position="499"/>
    </location>
</feature>
<feature type="region of interest" description="Disordered" evidence="1">
    <location>
        <begin position="188"/>
        <end position="272"/>
    </location>
</feature>
<dbReference type="EMBL" id="ML178814">
    <property type="protein sequence ID" value="TFL07766.1"/>
    <property type="molecule type" value="Genomic_DNA"/>
</dbReference>
<feature type="compositionally biased region" description="Acidic residues" evidence="1">
    <location>
        <begin position="70"/>
        <end position="87"/>
    </location>
</feature>
<gene>
    <name evidence="2" type="ORF">BDV98DRAFT_588222</name>
</gene>
<feature type="compositionally biased region" description="Polar residues" evidence="1">
    <location>
        <begin position="130"/>
        <end position="143"/>
    </location>
</feature>
<feature type="region of interest" description="Disordered" evidence="1">
    <location>
        <begin position="125"/>
        <end position="170"/>
    </location>
</feature>
<sequence length="538" mass="57118">MAAPLALHPAAHSFQEHNKSNDPSPASSLYTSTDDELHSDYKRPALAPISTRKIRFAPLPDPRRSVLVTDDGEELPLPNADDDDDDSTPPASIVSGLQSPPTINVMPSSPLTLCDSNISLNSQAHRRATSLPNGSQQSLGQESLKSKKSGKRNFLLRPFGRRRSSVEQSSITPEEILTLGTINLFRTSSRESRRSTTSTDSTASAGSNTLARWASNTSSNKRSNKKSENLYRTQSLGAIGDSSRGASARSAPKRMLNGRVYGSKHRKGQEGPNLFANIRDEEPEFVEWGYGGMGSVKNAASHGSGVNWSKVQGSGAGLGANDDDDDVSGLAWVRKRKAERERRALEEKEKADAEAAAAAATPSPATTPPVEATIVDTPSTAPAPSVPSHAVTPSTSMPSTPAVGTPLSEALPTPREEHHHVLTTKVSAPPRHHHHRTHSAQSSSAQLPVNKEASSMPSTTSQAVVDGASTTPGVRTVEEKDEEIASPSGSTSSESADPSSESESDDDDDDDADEEQVTNSRLTSVGAGVEKISRHKDT</sequence>
<dbReference type="STRING" id="1884261.A0A5C3R0E8"/>
<accession>A0A5C3R0E8</accession>
<protein>
    <submittedName>
        <fullName evidence="2">Uncharacterized protein</fullName>
    </submittedName>
</protein>
<dbReference type="OrthoDB" id="3363386at2759"/>
<organism evidence="2 3">
    <name type="scientific">Pterulicium gracile</name>
    <dbReference type="NCBI Taxonomy" id="1884261"/>
    <lineage>
        <taxon>Eukaryota</taxon>
        <taxon>Fungi</taxon>
        <taxon>Dikarya</taxon>
        <taxon>Basidiomycota</taxon>
        <taxon>Agaricomycotina</taxon>
        <taxon>Agaricomycetes</taxon>
        <taxon>Agaricomycetidae</taxon>
        <taxon>Agaricales</taxon>
        <taxon>Pleurotineae</taxon>
        <taxon>Pterulaceae</taxon>
        <taxon>Pterulicium</taxon>
    </lineage>
</organism>
<evidence type="ECO:0000313" key="3">
    <source>
        <dbReference type="Proteomes" id="UP000305067"/>
    </source>
</evidence>
<feature type="compositionally biased region" description="Basic and acidic residues" evidence="1">
    <location>
        <begin position="338"/>
        <end position="353"/>
    </location>
</feature>
<keyword evidence="3" id="KW-1185">Reference proteome</keyword>
<feature type="region of interest" description="Disordered" evidence="1">
    <location>
        <begin position="337"/>
        <end position="538"/>
    </location>
</feature>
<feature type="compositionally biased region" description="Acidic residues" evidence="1">
    <location>
        <begin position="500"/>
        <end position="516"/>
    </location>
</feature>
<dbReference type="AlphaFoldDB" id="A0A5C3R0E8"/>
<feature type="compositionally biased region" description="Polar residues" evidence="1">
    <location>
        <begin position="21"/>
        <end position="32"/>
    </location>
</feature>
<evidence type="ECO:0000313" key="2">
    <source>
        <dbReference type="EMBL" id="TFL07766.1"/>
    </source>
</evidence>
<feature type="compositionally biased region" description="Low complexity" evidence="1">
    <location>
        <begin position="354"/>
        <end position="396"/>
    </location>
</feature>
<dbReference type="Proteomes" id="UP000305067">
    <property type="component" value="Unassembled WGS sequence"/>
</dbReference>